<gene>
    <name evidence="2" type="ORF">TRAPUB_11967</name>
    <name evidence="3" type="ORF">TRAPUB_9540</name>
</gene>
<name>A0A1M2W228_TRAPU</name>
<dbReference type="STRING" id="154538.A0A1M2W228"/>
<protein>
    <submittedName>
        <fullName evidence="3">Uncharacterized protein</fullName>
    </submittedName>
</protein>
<reference evidence="3 4" key="1">
    <citation type="submission" date="2016-10" db="EMBL/GenBank/DDBJ databases">
        <title>Genome sequence of the basidiomycete white-rot fungus Trametes pubescens.</title>
        <authorList>
            <person name="Makela M.R."/>
            <person name="Granchi Z."/>
            <person name="Peng M."/>
            <person name="De Vries R.P."/>
            <person name="Grigoriev I."/>
            <person name="Riley R."/>
            <person name="Hilden K."/>
        </authorList>
    </citation>
    <scope>NUCLEOTIDE SEQUENCE [LARGE SCALE GENOMIC DNA]</scope>
    <source>
        <strain evidence="3 4">FBCC735</strain>
    </source>
</reference>
<evidence type="ECO:0000313" key="3">
    <source>
        <dbReference type="EMBL" id="OJT13919.1"/>
    </source>
</evidence>
<comment type="caution">
    <text evidence="3">The sequence shown here is derived from an EMBL/GenBank/DDBJ whole genome shotgun (WGS) entry which is preliminary data.</text>
</comment>
<sequence>MIGKKAARDKARSKAHRKSARRAAEKESSVQQSATERRVKDVARKRYAQCTKAVEVDISMQGPRTGSRTEKTASPVAATAFVGRRQPSDWDGGLILTKDDAIKHGLRYIAWDGCEPKALLDKAGKICAVLVGSPKDKVGWAQVNDQAQSLFDQARSEFKLDPKQTTHRRGSYPAVAAGISYGGGQTRVSNLSHSDHNEGIVSRLLQHPAIKRLAGFGDAAFKLYAPRLHAYYADTLRQLRDRDPALRPNFEGSVFGAATFNLGPQVATRVHTDYLNLPAGWCAVTAIGRFDPKRGGHLILWDFNLMVEFPPGALVLIPSAIVRHSNTAVGPEETRSSFTQYSAGGLFRWVECGFRSQKDFERLGRVHSLSGAERWQRGVQMWSTLDELQSSS</sequence>
<feature type="region of interest" description="Disordered" evidence="1">
    <location>
        <begin position="1"/>
        <end position="41"/>
    </location>
</feature>
<dbReference type="EMBL" id="MNAD01000351">
    <property type="protein sequence ID" value="OJT13919.1"/>
    <property type="molecule type" value="Genomic_DNA"/>
</dbReference>
<keyword evidence="4" id="KW-1185">Reference proteome</keyword>
<evidence type="ECO:0000313" key="4">
    <source>
        <dbReference type="Proteomes" id="UP000184267"/>
    </source>
</evidence>
<dbReference type="Gene3D" id="3.60.130.30">
    <property type="match status" value="1"/>
</dbReference>
<dbReference type="AlphaFoldDB" id="A0A1M2W228"/>
<dbReference type="OMA" id="PSAILWH"/>
<dbReference type="EMBL" id="MNAD01000628">
    <property type="protein sequence ID" value="OJT11549.1"/>
    <property type="molecule type" value="Genomic_DNA"/>
</dbReference>
<dbReference type="Proteomes" id="UP000184267">
    <property type="component" value="Unassembled WGS sequence"/>
</dbReference>
<evidence type="ECO:0000256" key="1">
    <source>
        <dbReference type="SAM" id="MobiDB-lite"/>
    </source>
</evidence>
<dbReference type="OrthoDB" id="2797114at2759"/>
<proteinExistence type="predicted"/>
<evidence type="ECO:0000313" key="2">
    <source>
        <dbReference type="EMBL" id="OJT11549.1"/>
    </source>
</evidence>
<feature type="compositionally biased region" description="Basic and acidic residues" evidence="1">
    <location>
        <begin position="1"/>
        <end position="12"/>
    </location>
</feature>
<accession>A0A1M2W228</accession>
<organism evidence="3 4">
    <name type="scientific">Trametes pubescens</name>
    <name type="common">White-rot fungus</name>
    <dbReference type="NCBI Taxonomy" id="154538"/>
    <lineage>
        <taxon>Eukaryota</taxon>
        <taxon>Fungi</taxon>
        <taxon>Dikarya</taxon>
        <taxon>Basidiomycota</taxon>
        <taxon>Agaricomycotina</taxon>
        <taxon>Agaricomycetes</taxon>
        <taxon>Polyporales</taxon>
        <taxon>Polyporaceae</taxon>
        <taxon>Trametes</taxon>
    </lineage>
</organism>